<accession>A0A4S4LT50</accession>
<feature type="transmembrane region" description="Helical" evidence="1">
    <location>
        <begin position="21"/>
        <end position="47"/>
    </location>
</feature>
<sequence>MANILVLFRVVLLWDKDRTVLRLLIATFVLSFTATFSTMLVMITILAPSMEWSSIAKMCITTRTSPVLIAVWASPMGFEIIVLVLTTYNAFARPRAAQVHLAKTLHRDGALFFLALLILRVINIIFAATANPGKTMFAVFFVWAMVTLTLNRLLLHIRAAEVAEAAALTEVPQSALLPTGHDSNMIFSLSGRASPFALGVVQDEYQGERWEMKNIG</sequence>
<organism evidence="2 3">
    <name type="scientific">Bondarzewia mesenterica</name>
    <dbReference type="NCBI Taxonomy" id="1095465"/>
    <lineage>
        <taxon>Eukaryota</taxon>
        <taxon>Fungi</taxon>
        <taxon>Dikarya</taxon>
        <taxon>Basidiomycota</taxon>
        <taxon>Agaricomycotina</taxon>
        <taxon>Agaricomycetes</taxon>
        <taxon>Russulales</taxon>
        <taxon>Bondarzewiaceae</taxon>
        <taxon>Bondarzewia</taxon>
    </lineage>
</organism>
<dbReference type="AlphaFoldDB" id="A0A4S4LT50"/>
<protein>
    <recommendedName>
        <fullName evidence="4">G-protein coupled receptors family 1 profile domain-containing protein</fullName>
    </recommendedName>
</protein>
<feature type="transmembrane region" description="Helical" evidence="1">
    <location>
        <begin position="109"/>
        <end position="130"/>
    </location>
</feature>
<feature type="transmembrane region" description="Helical" evidence="1">
    <location>
        <begin position="136"/>
        <end position="155"/>
    </location>
</feature>
<dbReference type="Proteomes" id="UP000310158">
    <property type="component" value="Unassembled WGS sequence"/>
</dbReference>
<proteinExistence type="predicted"/>
<reference evidence="2 3" key="1">
    <citation type="submission" date="2019-02" db="EMBL/GenBank/DDBJ databases">
        <title>Genome sequencing of the rare red list fungi Bondarzewia mesenterica.</title>
        <authorList>
            <person name="Buettner E."/>
            <person name="Kellner H."/>
        </authorList>
    </citation>
    <scope>NUCLEOTIDE SEQUENCE [LARGE SCALE GENOMIC DNA]</scope>
    <source>
        <strain evidence="2 3">DSM 108281</strain>
    </source>
</reference>
<gene>
    <name evidence="2" type="ORF">EW146_g5580</name>
</gene>
<comment type="caution">
    <text evidence="2">The sequence shown here is derived from an EMBL/GenBank/DDBJ whole genome shotgun (WGS) entry which is preliminary data.</text>
</comment>
<evidence type="ECO:0000256" key="1">
    <source>
        <dbReference type="SAM" id="Phobius"/>
    </source>
</evidence>
<dbReference type="OrthoDB" id="3251775at2759"/>
<keyword evidence="1" id="KW-0812">Transmembrane</keyword>
<name>A0A4S4LT50_9AGAM</name>
<dbReference type="EMBL" id="SGPL01000249">
    <property type="protein sequence ID" value="THH14801.1"/>
    <property type="molecule type" value="Genomic_DNA"/>
</dbReference>
<evidence type="ECO:0008006" key="4">
    <source>
        <dbReference type="Google" id="ProtNLM"/>
    </source>
</evidence>
<evidence type="ECO:0000313" key="3">
    <source>
        <dbReference type="Proteomes" id="UP000310158"/>
    </source>
</evidence>
<keyword evidence="3" id="KW-1185">Reference proteome</keyword>
<keyword evidence="1" id="KW-1133">Transmembrane helix</keyword>
<evidence type="ECO:0000313" key="2">
    <source>
        <dbReference type="EMBL" id="THH14801.1"/>
    </source>
</evidence>
<feature type="transmembrane region" description="Helical" evidence="1">
    <location>
        <begin position="67"/>
        <end position="88"/>
    </location>
</feature>
<keyword evidence="1" id="KW-0472">Membrane</keyword>